<name>A0ABX1HM71_9BACT</name>
<evidence type="ECO:0000313" key="3">
    <source>
        <dbReference type="Proteomes" id="UP000717634"/>
    </source>
</evidence>
<reference evidence="2 3" key="1">
    <citation type="submission" date="2020-03" db="EMBL/GenBank/DDBJ databases">
        <title>Genomic Encyclopedia of Type Strains, Phase IV (KMG-V): Genome sequencing to study the core and pangenomes of soil and plant-associated prokaryotes.</title>
        <authorList>
            <person name="Whitman W."/>
        </authorList>
    </citation>
    <scope>NUCLEOTIDE SEQUENCE [LARGE SCALE GENOMIC DNA]</scope>
    <source>
        <strain evidence="2 3">1B</strain>
    </source>
</reference>
<dbReference type="Proteomes" id="UP000717634">
    <property type="component" value="Unassembled WGS sequence"/>
</dbReference>
<proteinExistence type="predicted"/>
<feature type="region of interest" description="Disordered" evidence="1">
    <location>
        <begin position="293"/>
        <end position="314"/>
    </location>
</feature>
<dbReference type="RefSeq" id="WP_168674914.1">
    <property type="nucleotide sequence ID" value="NZ_JAAVTK010000015.1"/>
</dbReference>
<accession>A0ABX1HM71</accession>
<feature type="compositionally biased region" description="Polar residues" evidence="1">
    <location>
        <begin position="304"/>
        <end position="314"/>
    </location>
</feature>
<dbReference type="EMBL" id="JAAVTK010000015">
    <property type="protein sequence ID" value="NKI91351.1"/>
    <property type="molecule type" value="Genomic_DNA"/>
</dbReference>
<evidence type="ECO:0000256" key="1">
    <source>
        <dbReference type="SAM" id="MobiDB-lite"/>
    </source>
</evidence>
<protein>
    <recommendedName>
        <fullName evidence="4">XRE family transcriptional regulator</fullName>
    </recommendedName>
</protein>
<sequence>MLLPDLPPPHSGPHRISFAHTSLRMVEQALIDANARRERHFPALSSATWSEVLRQLQPDVLVHGTVVIFDWEGLARRVQGLAWELPSLALPMDAPTAIASTADEELQAYQRQAVAALAEMQENAQAYGPLTYALLMKLAHGHPPVATSGKAVEEVRQDLASTGCPPVPEPFLPLPIPAEHPVDSSKERRQGVGLAPRLSKAVPKDARGPALRRKKAKQRTFRDIVAHHPRGNDKFGFTVRELCRIMRVSAASLTEARKNPGHLSVEKVMALAEAMGEHPLRVLLDIATEAASKKRRMRKKRVTPLQQLANSPVN</sequence>
<comment type="caution">
    <text evidence="2">The sequence shown here is derived from an EMBL/GenBank/DDBJ whole genome shotgun (WGS) entry which is preliminary data.</text>
</comment>
<feature type="compositionally biased region" description="Basic residues" evidence="1">
    <location>
        <begin position="293"/>
        <end position="302"/>
    </location>
</feature>
<keyword evidence="3" id="KW-1185">Reference proteome</keyword>
<evidence type="ECO:0000313" key="2">
    <source>
        <dbReference type="EMBL" id="NKI91351.1"/>
    </source>
</evidence>
<evidence type="ECO:0008006" key="4">
    <source>
        <dbReference type="Google" id="ProtNLM"/>
    </source>
</evidence>
<gene>
    <name evidence="2" type="ORF">HBN54_003968</name>
</gene>
<organism evidence="2 3">
    <name type="scientific">Hymenobacter artigasi</name>
    <dbReference type="NCBI Taxonomy" id="2719616"/>
    <lineage>
        <taxon>Bacteria</taxon>
        <taxon>Pseudomonadati</taxon>
        <taxon>Bacteroidota</taxon>
        <taxon>Cytophagia</taxon>
        <taxon>Cytophagales</taxon>
        <taxon>Hymenobacteraceae</taxon>
        <taxon>Hymenobacter</taxon>
    </lineage>
</organism>